<dbReference type="GO" id="GO:0000155">
    <property type="term" value="F:phosphorelay sensor kinase activity"/>
    <property type="evidence" value="ECO:0007669"/>
    <property type="project" value="InterPro"/>
</dbReference>
<dbReference type="InterPro" id="IPR036890">
    <property type="entry name" value="HATPase_C_sf"/>
</dbReference>
<evidence type="ECO:0000256" key="7">
    <source>
        <dbReference type="PROSITE-ProRule" id="PRU00169"/>
    </source>
</evidence>
<dbReference type="InterPro" id="IPR003594">
    <property type="entry name" value="HATPase_dom"/>
</dbReference>
<dbReference type="SUPFAM" id="SSF52172">
    <property type="entry name" value="CheY-like"/>
    <property type="match status" value="3"/>
</dbReference>
<feature type="compositionally biased region" description="Basic and acidic residues" evidence="8">
    <location>
        <begin position="558"/>
        <end position="568"/>
    </location>
</feature>
<dbReference type="Proteomes" id="UP000478837">
    <property type="component" value="Unassembled WGS sequence"/>
</dbReference>
<feature type="domain" description="Response regulatory" evidence="10">
    <location>
        <begin position="6"/>
        <end position="123"/>
    </location>
</feature>
<feature type="modified residue" description="4-aspartylphosphate" evidence="7">
    <location>
        <position position="58"/>
    </location>
</feature>
<dbReference type="EMBL" id="JAAAWP010000007">
    <property type="protein sequence ID" value="NDW22239.1"/>
    <property type="molecule type" value="Genomic_DNA"/>
</dbReference>
<keyword evidence="4" id="KW-0808">Transferase</keyword>
<evidence type="ECO:0000256" key="5">
    <source>
        <dbReference type="ARBA" id="ARBA00022777"/>
    </source>
</evidence>
<dbReference type="SMART" id="SM00448">
    <property type="entry name" value="REC"/>
    <property type="match status" value="3"/>
</dbReference>
<dbReference type="Pfam" id="PF00072">
    <property type="entry name" value="Response_reg"/>
    <property type="match status" value="3"/>
</dbReference>
<dbReference type="FunFam" id="3.30.565.10:FF:000010">
    <property type="entry name" value="Sensor histidine kinase RcsC"/>
    <property type="match status" value="1"/>
</dbReference>
<feature type="modified residue" description="4-aspartylphosphate" evidence="7">
    <location>
        <position position="468"/>
    </location>
</feature>
<proteinExistence type="predicted"/>
<dbReference type="SMART" id="SM00388">
    <property type="entry name" value="HisKA"/>
    <property type="match status" value="1"/>
</dbReference>
<dbReference type="FunFam" id="1.10.287.130:FF:000001">
    <property type="entry name" value="Two-component sensor histidine kinase"/>
    <property type="match status" value="1"/>
</dbReference>
<dbReference type="SUPFAM" id="SSF55874">
    <property type="entry name" value="ATPase domain of HSP90 chaperone/DNA topoisomerase II/histidine kinase"/>
    <property type="match status" value="1"/>
</dbReference>
<feature type="region of interest" description="Disordered" evidence="8">
    <location>
        <begin position="554"/>
        <end position="599"/>
    </location>
</feature>
<sequence length="711" mass="79222">MTEVIKILLIEDDEDDYFLTSDYLERCDSPKFLLTWATDSDSAIEALKQDTFDLCLLDFLLGAENALDVIDKLKANQYNLPVVILTGQSDSTVDEMVMRAGAADYLQKSEIESPRFMRTIRYALVRRDIENERMERNKVEQKNKAKDKFLAHLGHELRTPLTSILGYTELLIDDARNSPFQQELSIIHSNGKHLLSLLNDLLDMSRIMADKLELNMKEINLAAFLTDIHSLMQLNAKDKGLSLNVVPKTKLPEFIRTDPTRLRQILINLITNAVKFTDKGSITLTIEMEPSKVSQQSENYAESKALESVLRFTVDDTGIGMAPDKLDNIFHPFEQIEDVMRANHGGAGLGLAICKELVCKLEGDISVSSKMGEGSSFSFFINPGSLSDQTFDELSLGQVAPVEPSNLNMQLTGKVLIVDDLREIRRLTGHLVSQSKADISYAENGVKALEAVLQADEQNAPFNLVLMDIHMPVMNGIEALHAIRRHGKDLPVIAVTAASRKGLKESLIREGFNDVIGKPIDRFALASLLTLYLPEDNPVTFSNVETQVSGMPINKPFAPERPEPRVKLDVPSPLKSQQEKLPTSKVKRAEHEEKQTQPSAKRVLVVEDDEDAAELLQLFLTHLGCEVVKSLCGSDALDAVDEQSFDHILMDLTLPDYDGYELAKKIKLQQTSCKLTIVSGHQADESTMRSIGIDNALLKPVTKNDLESILV</sequence>
<dbReference type="SMART" id="SM00387">
    <property type="entry name" value="HATPase_c"/>
    <property type="match status" value="1"/>
</dbReference>
<keyword evidence="5" id="KW-0418">Kinase</keyword>
<dbReference type="PROSITE" id="PS50110">
    <property type="entry name" value="RESPONSE_REGULATORY"/>
    <property type="match status" value="3"/>
</dbReference>
<evidence type="ECO:0000256" key="4">
    <source>
        <dbReference type="ARBA" id="ARBA00022679"/>
    </source>
</evidence>
<comment type="caution">
    <text evidence="11">The sequence shown here is derived from an EMBL/GenBank/DDBJ whole genome shotgun (WGS) entry which is preliminary data.</text>
</comment>
<dbReference type="Pfam" id="PF02518">
    <property type="entry name" value="HATPase_c"/>
    <property type="match status" value="1"/>
</dbReference>
<feature type="domain" description="Histidine kinase" evidence="9">
    <location>
        <begin position="152"/>
        <end position="385"/>
    </location>
</feature>
<evidence type="ECO:0000313" key="12">
    <source>
        <dbReference type="Proteomes" id="UP000478837"/>
    </source>
</evidence>
<evidence type="ECO:0000259" key="10">
    <source>
        <dbReference type="PROSITE" id="PS50110"/>
    </source>
</evidence>
<evidence type="ECO:0000256" key="3">
    <source>
        <dbReference type="ARBA" id="ARBA00022553"/>
    </source>
</evidence>
<dbReference type="InterPro" id="IPR011006">
    <property type="entry name" value="CheY-like_superfamily"/>
</dbReference>
<dbReference type="PANTHER" id="PTHR43047:SF72">
    <property type="entry name" value="OSMOSENSING HISTIDINE PROTEIN KINASE SLN1"/>
    <property type="match status" value="1"/>
</dbReference>
<dbReference type="CDD" id="cd16922">
    <property type="entry name" value="HATPase_EvgS-ArcB-TorS-like"/>
    <property type="match status" value="1"/>
</dbReference>
<name>A0A6L9MVG6_9ALTE</name>
<evidence type="ECO:0000256" key="8">
    <source>
        <dbReference type="SAM" id="MobiDB-lite"/>
    </source>
</evidence>
<keyword evidence="12" id="KW-1185">Reference proteome</keyword>
<dbReference type="PANTHER" id="PTHR43047">
    <property type="entry name" value="TWO-COMPONENT HISTIDINE PROTEIN KINASE"/>
    <property type="match status" value="1"/>
</dbReference>
<evidence type="ECO:0000313" key="11">
    <source>
        <dbReference type="EMBL" id="NDW22239.1"/>
    </source>
</evidence>
<evidence type="ECO:0000256" key="2">
    <source>
        <dbReference type="ARBA" id="ARBA00012438"/>
    </source>
</evidence>
<dbReference type="EC" id="2.7.13.3" evidence="2"/>
<evidence type="ECO:0000256" key="1">
    <source>
        <dbReference type="ARBA" id="ARBA00000085"/>
    </source>
</evidence>
<comment type="catalytic activity">
    <reaction evidence="1">
        <text>ATP + protein L-histidine = ADP + protein N-phospho-L-histidine.</text>
        <dbReference type="EC" id="2.7.13.3"/>
    </reaction>
</comment>
<dbReference type="RefSeq" id="WP_163112071.1">
    <property type="nucleotide sequence ID" value="NZ_JAAAWP010000007.1"/>
</dbReference>
<dbReference type="Gene3D" id="3.40.50.2300">
    <property type="match status" value="3"/>
</dbReference>
<accession>A0A6L9MVG6</accession>
<organism evidence="11 12">
    <name type="scientific">Alteromonas hispanica</name>
    <dbReference type="NCBI Taxonomy" id="315421"/>
    <lineage>
        <taxon>Bacteria</taxon>
        <taxon>Pseudomonadati</taxon>
        <taxon>Pseudomonadota</taxon>
        <taxon>Gammaproteobacteria</taxon>
        <taxon>Alteromonadales</taxon>
        <taxon>Alteromonadaceae</taxon>
        <taxon>Alteromonas/Salinimonas group</taxon>
        <taxon>Alteromonas</taxon>
    </lineage>
</organism>
<feature type="modified residue" description="4-aspartylphosphate" evidence="7">
    <location>
        <position position="651"/>
    </location>
</feature>
<dbReference type="SUPFAM" id="SSF47384">
    <property type="entry name" value="Homodimeric domain of signal transducing histidine kinase"/>
    <property type="match status" value="1"/>
</dbReference>
<dbReference type="Pfam" id="PF00512">
    <property type="entry name" value="HisKA"/>
    <property type="match status" value="1"/>
</dbReference>
<dbReference type="PRINTS" id="PR00344">
    <property type="entry name" value="BCTRLSENSOR"/>
</dbReference>
<dbReference type="Gene3D" id="3.30.565.10">
    <property type="entry name" value="Histidine kinase-like ATPase, C-terminal domain"/>
    <property type="match status" value="1"/>
</dbReference>
<dbReference type="CDD" id="cd00156">
    <property type="entry name" value="REC"/>
    <property type="match status" value="1"/>
</dbReference>
<evidence type="ECO:0000259" key="9">
    <source>
        <dbReference type="PROSITE" id="PS50109"/>
    </source>
</evidence>
<dbReference type="CDD" id="cd17546">
    <property type="entry name" value="REC_hyHK_CKI1_RcsC-like"/>
    <property type="match status" value="2"/>
</dbReference>
<keyword evidence="6" id="KW-0902">Two-component regulatory system</keyword>
<dbReference type="Gene3D" id="1.10.287.130">
    <property type="match status" value="1"/>
</dbReference>
<feature type="domain" description="Response regulatory" evidence="10">
    <location>
        <begin position="602"/>
        <end position="711"/>
    </location>
</feature>
<dbReference type="AlphaFoldDB" id="A0A6L9MVG6"/>
<dbReference type="CDD" id="cd00082">
    <property type="entry name" value="HisKA"/>
    <property type="match status" value="1"/>
</dbReference>
<dbReference type="PROSITE" id="PS50109">
    <property type="entry name" value="HIS_KIN"/>
    <property type="match status" value="1"/>
</dbReference>
<gene>
    <name evidence="11" type="ORF">GTW09_11950</name>
</gene>
<protein>
    <recommendedName>
        <fullName evidence="2">histidine kinase</fullName>
        <ecNumber evidence="2">2.7.13.3</ecNumber>
    </recommendedName>
</protein>
<dbReference type="InterPro" id="IPR001789">
    <property type="entry name" value="Sig_transdc_resp-reg_receiver"/>
</dbReference>
<dbReference type="InterPro" id="IPR036097">
    <property type="entry name" value="HisK_dim/P_sf"/>
</dbReference>
<dbReference type="GO" id="GO:0009927">
    <property type="term" value="F:histidine phosphotransfer kinase activity"/>
    <property type="evidence" value="ECO:0007669"/>
    <property type="project" value="TreeGrafter"/>
</dbReference>
<dbReference type="InterPro" id="IPR005467">
    <property type="entry name" value="His_kinase_dom"/>
</dbReference>
<keyword evidence="3 7" id="KW-0597">Phosphoprotein</keyword>
<dbReference type="InterPro" id="IPR003661">
    <property type="entry name" value="HisK_dim/P_dom"/>
</dbReference>
<reference evidence="11 12" key="1">
    <citation type="submission" date="2020-01" db="EMBL/GenBank/DDBJ databases">
        <title>Genomes of bacteria type strains.</title>
        <authorList>
            <person name="Chen J."/>
            <person name="Zhu S."/>
            <person name="Yang J."/>
        </authorList>
    </citation>
    <scope>NUCLEOTIDE SEQUENCE [LARGE SCALE GENOMIC DNA]</scope>
    <source>
        <strain evidence="11 12">LMG 22958</strain>
    </source>
</reference>
<evidence type="ECO:0000256" key="6">
    <source>
        <dbReference type="ARBA" id="ARBA00023012"/>
    </source>
</evidence>
<feature type="domain" description="Response regulatory" evidence="10">
    <location>
        <begin position="414"/>
        <end position="533"/>
    </location>
</feature>
<dbReference type="GO" id="GO:0005886">
    <property type="term" value="C:plasma membrane"/>
    <property type="evidence" value="ECO:0007669"/>
    <property type="project" value="TreeGrafter"/>
</dbReference>
<dbReference type="InterPro" id="IPR004358">
    <property type="entry name" value="Sig_transdc_His_kin-like_C"/>
</dbReference>